<dbReference type="Proteomes" id="UP000050640">
    <property type="component" value="Unplaced"/>
</dbReference>
<evidence type="ECO:0000313" key="10">
    <source>
        <dbReference type="Proteomes" id="UP000050640"/>
    </source>
</evidence>
<feature type="domain" description="BPTI/Kunitz inhibitor" evidence="8">
    <location>
        <begin position="924"/>
        <end position="974"/>
    </location>
</feature>
<feature type="compositionally biased region" description="Polar residues" evidence="6">
    <location>
        <begin position="1489"/>
        <end position="1505"/>
    </location>
</feature>
<dbReference type="PROSITE" id="PS50157">
    <property type="entry name" value="ZINC_FINGER_C2H2_2"/>
    <property type="match status" value="1"/>
</dbReference>
<name>A0A0R3RPJ4_9BILA</name>
<dbReference type="PROSITE" id="PS51162">
    <property type="entry name" value="THYROGLOBULIN_1_2"/>
    <property type="match status" value="1"/>
</dbReference>
<feature type="compositionally biased region" description="Polar residues" evidence="6">
    <location>
        <begin position="569"/>
        <end position="585"/>
    </location>
</feature>
<dbReference type="SUPFAM" id="SSF57362">
    <property type="entry name" value="BPTI-like"/>
    <property type="match status" value="6"/>
</dbReference>
<evidence type="ECO:0000256" key="2">
    <source>
        <dbReference type="ARBA" id="ARBA00022900"/>
    </source>
</evidence>
<evidence type="ECO:0000259" key="9">
    <source>
        <dbReference type="PROSITE" id="PS51162"/>
    </source>
</evidence>
<feature type="domain" description="BPTI/Kunitz inhibitor" evidence="8">
    <location>
        <begin position="766"/>
        <end position="816"/>
    </location>
</feature>
<feature type="region of interest" description="Disordered" evidence="6">
    <location>
        <begin position="899"/>
        <end position="918"/>
    </location>
</feature>
<evidence type="ECO:0000256" key="6">
    <source>
        <dbReference type="SAM" id="MobiDB-lite"/>
    </source>
</evidence>
<feature type="region of interest" description="Disordered" evidence="6">
    <location>
        <begin position="461"/>
        <end position="513"/>
    </location>
</feature>
<dbReference type="WBParaSite" id="EEL_0000345901-mRNA-1">
    <property type="protein sequence ID" value="EEL_0000345901-mRNA-1"/>
    <property type="gene ID" value="EEL_0000345901"/>
</dbReference>
<evidence type="ECO:0000259" key="7">
    <source>
        <dbReference type="PROSITE" id="PS50157"/>
    </source>
</evidence>
<keyword evidence="4" id="KW-0862">Zinc</keyword>
<dbReference type="STRING" id="1147741.A0A0R3RPJ4"/>
<keyword evidence="2" id="KW-0722">Serine protease inhibitor</keyword>
<feature type="region of interest" description="Disordered" evidence="6">
    <location>
        <begin position="548"/>
        <end position="608"/>
    </location>
</feature>
<feature type="domain" description="BPTI/Kunitz inhibitor" evidence="8">
    <location>
        <begin position="335"/>
        <end position="385"/>
    </location>
</feature>
<feature type="compositionally biased region" description="Basic and acidic residues" evidence="6">
    <location>
        <begin position="466"/>
        <end position="476"/>
    </location>
</feature>
<feature type="domain" description="Thyroglobulin type-1" evidence="9">
    <location>
        <begin position="143"/>
        <end position="207"/>
    </location>
</feature>
<dbReference type="SMART" id="SM00211">
    <property type="entry name" value="TY"/>
    <property type="match status" value="1"/>
</dbReference>
<feature type="domain" description="BPTI/Kunitz inhibitor" evidence="8">
    <location>
        <begin position="704"/>
        <end position="754"/>
    </location>
</feature>
<feature type="compositionally biased region" description="Low complexity" evidence="6">
    <location>
        <begin position="596"/>
        <end position="605"/>
    </location>
</feature>
<feature type="compositionally biased region" description="Polar residues" evidence="6">
    <location>
        <begin position="865"/>
        <end position="882"/>
    </location>
</feature>
<dbReference type="SMART" id="SM00131">
    <property type="entry name" value="KU"/>
    <property type="match status" value="6"/>
</dbReference>
<dbReference type="GO" id="GO:0008270">
    <property type="term" value="F:zinc ion binding"/>
    <property type="evidence" value="ECO:0007669"/>
    <property type="project" value="UniProtKB-KW"/>
</dbReference>
<protein>
    <submittedName>
        <fullName evidence="11">Kunitz/Bovine pancreatic trypsin inhibitor domain protein</fullName>
    </submittedName>
</protein>
<evidence type="ECO:0000256" key="4">
    <source>
        <dbReference type="PROSITE-ProRule" id="PRU00042"/>
    </source>
</evidence>
<comment type="caution">
    <text evidence="5">Lacks conserved residue(s) required for the propagation of feature annotation.</text>
</comment>
<evidence type="ECO:0000313" key="11">
    <source>
        <dbReference type="WBParaSite" id="EEL_0000345901-mRNA-1"/>
    </source>
</evidence>
<keyword evidence="1" id="KW-0646">Protease inhibitor</keyword>
<evidence type="ECO:0000256" key="3">
    <source>
        <dbReference type="ARBA" id="ARBA00023157"/>
    </source>
</evidence>
<sequence length="1512" mass="166632">DLNLCKRQPFRGRCPSVKGKGPTRSQFVLRYYLRDNECVSYPFGHCADDENEPMLYRYKEECEKACLSKWNSDDNTTENDNVAGKSASSLGSKVTHNGASTGTAASTSEQVSTMSEPSSQNIPTILPQPVTIIAEKNAPHKLLTECEKRRQASESSLIKSDFIPICTADGSFRPLQCEAHGGNCFCVDHNGIKIPYSDSNDTTKPNCRQIMKAQRPTAHDCKSPVDSGPCNAAIEKWYYDEREQQCIQFEYSGCGGNGNNYATRMECEKQCSHEVKCKDGLEPLKNGHGHLVNCSESTCPDGYLCSAAQSGSACCPISASSKKTSIRSNVTSDVCHLPKERGPCDQYELRFYFNNRLGECKYFFYGGCEGNANNFERVEECERICRQHGAKVDAASIVSAPQLITSGPQMRKLNKEFGTKTFKKTSDENELVELSDDATSDNAEQNASRVLDVVENSHVGSTASKAHLETKEIDSKETDEETDSSIVYHDRSTVSKDLPTAGTNQAKPHLSQKIDQDVHKKIRQKGTKTLLGSSYTDKVIDFTTVEPESTTATLDNSGNFAASTDDINRNSQKISSESVTVTGQQLSRKLSDKSKLSSASSPSTSPVTLLQDSSITSRLITSSTMESLLPQPAESINDRCFQILDRGTCTGQFIRWHWDSERNTCQVFTYSGCGGNGNNFRSREDCFAACHQPPKPVINIENVCEHSIHPGDCTGVFQRFAFDSTIGDCRPFMYTGCGGNGNNFGSSLECRNKCIVQRPTLSTNVCEHPIEVGECSGVFPRYAYDLVANECRSFTYGGCGGNGNNFGSMAECEKMCVREQQEVSVQCPEVDVSLCVEPCVLFSNRRGCRECTCPVAHSAAENGLVESSASPPTASDMSSSIDEQPKTLETEQFMQNKVEKKHESTPHTEKTFQTNSASELGEKCSQSMDAGPCKNFIERWFFDMDSGLCQSFQYGGCAGNRNHFFSKHECEIHCARFFNGRRRIAAYQNVSHTQHKTIMWSQTAEKLNKPENEGITYNQHGIAHHSSSNDVSLPIINNSQNTAEANSWKHEVESDPENRRHVEVKLEGAGNKTSEKIAKGSMREQQAWSISSGHKGDVLLPVNSIQQQTVVHEDEQISLEATKQQDIDRHQIDNKLGSVLSDAQNHTSRMTGSASKSEMIPVYEVKMNTQIESAHRDISTPMNFSERDRGNLALQQEQSQGTVQKSDISQIQQQNRLSEQQISLHNAQMSQHKEVEDITSLNSNLFDTHLAKQTFTDLTTIRSMKTSGDEQTTNLPQAEMSESQITRVMEYDHGNDLKKMIENTIPNEALISNSALGNLVSDDYKISIDQNGGSPISDETKTSVNSVSSRSEARNEIYMQMNSVNEPWKKHNQPAEVINGSIRGEANSQSINTHLPQKGNATAVAVNARAAQRNRDSVLRYRVRIINNGSVFETLPLSSPSSSPMSASSSSSTTPPSTLPSSSSTSSPSPLLSPSLTPSNAKTHLSIFAETSHSSTPNKNENFNGKPTILHL</sequence>
<evidence type="ECO:0000256" key="1">
    <source>
        <dbReference type="ARBA" id="ARBA00022690"/>
    </source>
</evidence>
<feature type="compositionally biased region" description="Basic and acidic residues" evidence="6">
    <location>
        <begin position="899"/>
        <end position="910"/>
    </location>
</feature>
<organism evidence="10 11">
    <name type="scientific">Elaeophora elaphi</name>
    <dbReference type="NCBI Taxonomy" id="1147741"/>
    <lineage>
        <taxon>Eukaryota</taxon>
        <taxon>Metazoa</taxon>
        <taxon>Ecdysozoa</taxon>
        <taxon>Nematoda</taxon>
        <taxon>Chromadorea</taxon>
        <taxon>Rhabditida</taxon>
        <taxon>Spirurina</taxon>
        <taxon>Spiruromorpha</taxon>
        <taxon>Filarioidea</taxon>
        <taxon>Onchocercidae</taxon>
        <taxon>Elaeophora</taxon>
    </lineage>
</organism>
<dbReference type="Pfam" id="PF00014">
    <property type="entry name" value="Kunitz_BPTI"/>
    <property type="match status" value="6"/>
</dbReference>
<feature type="region of interest" description="Disordered" evidence="6">
    <location>
        <begin position="1433"/>
        <end position="1512"/>
    </location>
</feature>
<keyword evidence="10" id="KW-1185">Reference proteome</keyword>
<dbReference type="PRINTS" id="PR00759">
    <property type="entry name" value="BASICPTASE"/>
</dbReference>
<keyword evidence="4" id="KW-0479">Metal-binding</keyword>
<keyword evidence="3 5" id="KW-1015">Disulfide bond</keyword>
<dbReference type="InterPro" id="IPR002223">
    <property type="entry name" value="Kunitz_BPTI"/>
</dbReference>
<dbReference type="Gene3D" id="4.10.800.10">
    <property type="entry name" value="Thyroglobulin type-1"/>
    <property type="match status" value="1"/>
</dbReference>
<dbReference type="CDD" id="cd00109">
    <property type="entry name" value="Kunitz-type"/>
    <property type="match status" value="4"/>
</dbReference>
<dbReference type="PROSITE" id="PS00484">
    <property type="entry name" value="THYROGLOBULIN_1_1"/>
    <property type="match status" value="1"/>
</dbReference>
<dbReference type="Pfam" id="PF00086">
    <property type="entry name" value="Thyroglobulin_1"/>
    <property type="match status" value="1"/>
</dbReference>
<dbReference type="GO" id="GO:0004867">
    <property type="term" value="F:serine-type endopeptidase inhibitor activity"/>
    <property type="evidence" value="ECO:0007669"/>
    <property type="project" value="UniProtKB-KW"/>
</dbReference>
<reference evidence="11" key="1">
    <citation type="submission" date="2017-02" db="UniProtKB">
        <authorList>
            <consortium name="WormBaseParasite"/>
        </authorList>
    </citation>
    <scope>IDENTIFICATION</scope>
</reference>
<dbReference type="FunFam" id="4.10.410.10:FF:000020">
    <property type="entry name" value="Collagen, type VI, alpha 3"/>
    <property type="match status" value="2"/>
</dbReference>
<dbReference type="CDD" id="cd00191">
    <property type="entry name" value="TY"/>
    <property type="match status" value="1"/>
</dbReference>
<feature type="compositionally biased region" description="Polar residues" evidence="6">
    <location>
        <begin position="548"/>
        <end position="562"/>
    </location>
</feature>
<dbReference type="PANTHER" id="PTHR10083">
    <property type="entry name" value="KUNITZ-TYPE PROTEASE INHIBITOR-RELATED"/>
    <property type="match status" value="1"/>
</dbReference>
<feature type="domain" description="BPTI/Kunitz inhibitor" evidence="8">
    <location>
        <begin position="221"/>
        <end position="271"/>
    </location>
</feature>
<feature type="compositionally biased region" description="Low complexity" evidence="6">
    <location>
        <begin position="1434"/>
        <end position="1479"/>
    </location>
</feature>
<dbReference type="InterPro" id="IPR050098">
    <property type="entry name" value="TFPI/VKTCI-like"/>
</dbReference>
<feature type="disulfide bond" evidence="5">
    <location>
        <begin position="177"/>
        <end position="184"/>
    </location>
</feature>
<evidence type="ECO:0000259" key="8">
    <source>
        <dbReference type="PROSITE" id="PS50279"/>
    </source>
</evidence>
<dbReference type="PANTHER" id="PTHR10083:SF378">
    <property type="entry name" value="KUNITZ_BOVINE PANCREATIC TRYPSIN INHIBITOR DOMAIN PROTEIN"/>
    <property type="match status" value="1"/>
</dbReference>
<feature type="domain" description="BPTI/Kunitz inhibitor" evidence="8">
    <location>
        <begin position="640"/>
        <end position="690"/>
    </location>
</feature>
<evidence type="ECO:0000256" key="5">
    <source>
        <dbReference type="PROSITE-ProRule" id="PRU00500"/>
    </source>
</evidence>
<proteinExistence type="predicted"/>
<dbReference type="InterPro" id="IPR000716">
    <property type="entry name" value="Thyroglobulin_1"/>
</dbReference>
<keyword evidence="4" id="KW-0863">Zinc-finger</keyword>
<accession>A0A0R3RPJ4</accession>
<dbReference type="InterPro" id="IPR036880">
    <property type="entry name" value="Kunitz_BPTI_sf"/>
</dbReference>
<dbReference type="InterPro" id="IPR013087">
    <property type="entry name" value="Znf_C2H2_type"/>
</dbReference>
<feature type="region of interest" description="Disordered" evidence="6">
    <location>
        <begin position="1195"/>
        <end position="1214"/>
    </location>
</feature>
<feature type="region of interest" description="Disordered" evidence="6">
    <location>
        <begin position="77"/>
        <end position="123"/>
    </location>
</feature>
<dbReference type="Gene3D" id="4.10.410.10">
    <property type="entry name" value="Pancreatic trypsin inhibitor Kunitz domain"/>
    <property type="match status" value="6"/>
</dbReference>
<dbReference type="InterPro" id="IPR036857">
    <property type="entry name" value="Thyroglobulin_1_sf"/>
</dbReference>
<dbReference type="SUPFAM" id="SSF57610">
    <property type="entry name" value="Thyroglobulin type-1 domain"/>
    <property type="match status" value="1"/>
</dbReference>
<feature type="region of interest" description="Disordered" evidence="6">
    <location>
        <begin position="1330"/>
        <end position="1351"/>
    </location>
</feature>
<dbReference type="InterPro" id="IPR020901">
    <property type="entry name" value="Prtase_inh_Kunz-CS"/>
</dbReference>
<dbReference type="PROSITE" id="PS50279">
    <property type="entry name" value="BPTI_KUNITZ_2"/>
    <property type="match status" value="6"/>
</dbReference>
<feature type="domain" description="C2H2-type" evidence="7">
    <location>
        <begin position="968"/>
        <end position="997"/>
    </location>
</feature>
<feature type="region of interest" description="Disordered" evidence="6">
    <location>
        <begin position="864"/>
        <end position="883"/>
    </location>
</feature>
<dbReference type="PROSITE" id="PS00280">
    <property type="entry name" value="BPTI_KUNITZ_1"/>
    <property type="match status" value="6"/>
</dbReference>